<organism evidence="2 3">
    <name type="scientific">Seminavis robusta</name>
    <dbReference type="NCBI Taxonomy" id="568900"/>
    <lineage>
        <taxon>Eukaryota</taxon>
        <taxon>Sar</taxon>
        <taxon>Stramenopiles</taxon>
        <taxon>Ochrophyta</taxon>
        <taxon>Bacillariophyta</taxon>
        <taxon>Bacillariophyceae</taxon>
        <taxon>Bacillariophycidae</taxon>
        <taxon>Naviculales</taxon>
        <taxon>Naviculaceae</taxon>
        <taxon>Seminavis</taxon>
    </lineage>
</organism>
<sequence length="157" mass="17607">MTPLDDNIFHRYFERKCEVCFQTIHLREEHDYQCEGCTTLMCQDCAQKVHCMLCATGSNNAGCPTFCADCMQSCQACGEGATFHPFCKRFHACVHGSATRTPTTTTGSNGKRSIGSTGKKLGVEKTEFKIRIVKRKLWNEEGVKTPKKTRETKALLN</sequence>
<reference evidence="2" key="1">
    <citation type="submission" date="2020-06" db="EMBL/GenBank/DDBJ databases">
        <authorList>
            <consortium name="Plant Systems Biology data submission"/>
        </authorList>
    </citation>
    <scope>NUCLEOTIDE SEQUENCE</scope>
    <source>
        <strain evidence="2">D6</strain>
    </source>
</reference>
<keyword evidence="3" id="KW-1185">Reference proteome</keyword>
<proteinExistence type="predicted"/>
<evidence type="ECO:0000313" key="2">
    <source>
        <dbReference type="EMBL" id="CAB9519001.1"/>
    </source>
</evidence>
<dbReference type="Proteomes" id="UP001153069">
    <property type="component" value="Unassembled WGS sequence"/>
</dbReference>
<accession>A0A9N8EGT6</accession>
<evidence type="ECO:0000313" key="3">
    <source>
        <dbReference type="Proteomes" id="UP001153069"/>
    </source>
</evidence>
<feature type="region of interest" description="Disordered" evidence="1">
    <location>
        <begin position="98"/>
        <end position="117"/>
    </location>
</feature>
<feature type="compositionally biased region" description="Polar residues" evidence="1">
    <location>
        <begin position="107"/>
        <end position="116"/>
    </location>
</feature>
<dbReference type="EMBL" id="CAICTM010000978">
    <property type="protein sequence ID" value="CAB9519001.1"/>
    <property type="molecule type" value="Genomic_DNA"/>
</dbReference>
<evidence type="ECO:0000256" key="1">
    <source>
        <dbReference type="SAM" id="MobiDB-lite"/>
    </source>
</evidence>
<dbReference type="AlphaFoldDB" id="A0A9N8EGT6"/>
<name>A0A9N8EGT6_9STRA</name>
<comment type="caution">
    <text evidence="2">The sequence shown here is derived from an EMBL/GenBank/DDBJ whole genome shotgun (WGS) entry which is preliminary data.</text>
</comment>
<gene>
    <name evidence="2" type="ORF">SEMRO_980_G227430.1</name>
</gene>
<protein>
    <submittedName>
        <fullName evidence="2">Uncharacterized protein</fullName>
    </submittedName>
</protein>